<comment type="caution">
    <text evidence="1">The sequence shown here is derived from an EMBL/GenBank/DDBJ whole genome shotgun (WGS) entry which is preliminary data.</text>
</comment>
<dbReference type="RefSeq" id="WP_190893328.1">
    <property type="nucleotide sequence ID" value="NZ_JACWZY010000065.1"/>
</dbReference>
<protein>
    <submittedName>
        <fullName evidence="1">Uncharacterized protein</fullName>
    </submittedName>
</protein>
<accession>A0A927GB40</accession>
<sequence length="207" mass="23777">MKSLLVTIITLICLTVHGQALPNKFDIHTWKPPYTLRIPDKWTTERFPIPIDFAPQISYKGIEDLRFAPGWAKQSSPDYWSYAFLWWLEGRPQINAASLQKDLTAYYSGLVGRNIVDRHIMVRKETPTNVSIRKLPKSASGDDMYEGTITMLDYMAQKPITLNCVIHVTSCRKYDRTGVLFELSPKPTEHANWQKLHSVQSSFVCSK</sequence>
<proteinExistence type="predicted"/>
<dbReference type="EMBL" id="JACWZY010000065">
    <property type="protein sequence ID" value="MBD2705670.1"/>
    <property type="molecule type" value="Genomic_DNA"/>
</dbReference>
<dbReference type="AlphaFoldDB" id="A0A927GB40"/>
<evidence type="ECO:0000313" key="2">
    <source>
        <dbReference type="Proteomes" id="UP000598820"/>
    </source>
</evidence>
<organism evidence="1 2">
    <name type="scientific">Spirosoma profusum</name>
    <dbReference type="NCBI Taxonomy" id="2771354"/>
    <lineage>
        <taxon>Bacteria</taxon>
        <taxon>Pseudomonadati</taxon>
        <taxon>Bacteroidota</taxon>
        <taxon>Cytophagia</taxon>
        <taxon>Cytophagales</taxon>
        <taxon>Cytophagaceae</taxon>
        <taxon>Spirosoma</taxon>
    </lineage>
</organism>
<keyword evidence="2" id="KW-1185">Reference proteome</keyword>
<dbReference type="Proteomes" id="UP000598820">
    <property type="component" value="Unassembled WGS sequence"/>
</dbReference>
<evidence type="ECO:0000313" key="1">
    <source>
        <dbReference type="EMBL" id="MBD2705670.1"/>
    </source>
</evidence>
<name>A0A927GB40_9BACT</name>
<gene>
    <name evidence="1" type="ORF">IC229_33995</name>
</gene>
<reference evidence="1" key="1">
    <citation type="submission" date="2020-09" db="EMBL/GenBank/DDBJ databases">
        <authorList>
            <person name="Kim M.K."/>
        </authorList>
    </citation>
    <scope>NUCLEOTIDE SEQUENCE</scope>
    <source>
        <strain evidence="1">BT702</strain>
    </source>
</reference>